<dbReference type="EMBL" id="CP053661">
    <property type="protein sequence ID" value="QKD81740.1"/>
    <property type="molecule type" value="Genomic_DNA"/>
</dbReference>
<feature type="domain" description="DUF305" evidence="2">
    <location>
        <begin position="69"/>
        <end position="218"/>
    </location>
</feature>
<evidence type="ECO:0000313" key="4">
    <source>
        <dbReference type="Proteomes" id="UP000505210"/>
    </source>
</evidence>
<evidence type="ECO:0000259" key="2">
    <source>
        <dbReference type="Pfam" id="PF03713"/>
    </source>
</evidence>
<feature type="region of interest" description="Disordered" evidence="1">
    <location>
        <begin position="32"/>
        <end position="60"/>
    </location>
</feature>
<dbReference type="Proteomes" id="UP000505210">
    <property type="component" value="Chromosome"/>
</dbReference>
<dbReference type="InterPro" id="IPR005183">
    <property type="entry name" value="DUF305_CopM-like"/>
</dbReference>
<dbReference type="PROSITE" id="PS51257">
    <property type="entry name" value="PROKAR_LIPOPROTEIN"/>
    <property type="match status" value="1"/>
</dbReference>
<dbReference type="InterPro" id="IPR012347">
    <property type="entry name" value="Ferritin-like"/>
</dbReference>
<proteinExistence type="predicted"/>
<sequence>MNLKKANVKANIQKTLLAVVFAGSLGLAACSHDSGHQNSQSTAPATMGHNMGGMDHSSMSLGPKDDSFDLRFIDGMIPHHEGAVLMAQEALEKSSRPEIRTLAEAILRVQEQEISQLQAWRKAWYPNAGDQPVMWHDSMNHMMPMTPEMRDAMRMAGDLGAADDQFDLRFIEAMIPHHEGALVMAQEALEKSDRPELRQMAEEIYASQKQEIEQMQAWRKAWYGK</sequence>
<dbReference type="Pfam" id="PF03713">
    <property type="entry name" value="DUF305"/>
    <property type="match status" value="1"/>
</dbReference>
<evidence type="ECO:0000313" key="3">
    <source>
        <dbReference type="EMBL" id="QKD81740.1"/>
    </source>
</evidence>
<evidence type="ECO:0000256" key="1">
    <source>
        <dbReference type="SAM" id="MobiDB-lite"/>
    </source>
</evidence>
<keyword evidence="4" id="KW-1185">Reference proteome</keyword>
<dbReference type="RefSeq" id="WP_172354131.1">
    <property type="nucleotide sequence ID" value="NZ_CP053661.1"/>
</dbReference>
<dbReference type="KEGG" id="theu:HPC62_05615"/>
<protein>
    <submittedName>
        <fullName evidence="3">DUF305 domain-containing protein</fullName>
    </submittedName>
</protein>
<organism evidence="3 4">
    <name type="scientific">Thermoleptolyngbya sichuanensis A183</name>
    <dbReference type="NCBI Taxonomy" id="2737172"/>
    <lineage>
        <taxon>Bacteria</taxon>
        <taxon>Bacillati</taxon>
        <taxon>Cyanobacteriota</taxon>
        <taxon>Cyanophyceae</taxon>
        <taxon>Oculatellales</taxon>
        <taxon>Oculatellaceae</taxon>
        <taxon>Thermoleptolyngbya</taxon>
        <taxon>Thermoleptolyngbya sichuanensis</taxon>
    </lineage>
</organism>
<accession>A0A6M8BBJ2</accession>
<dbReference type="Gene3D" id="1.20.1260.10">
    <property type="match status" value="1"/>
</dbReference>
<gene>
    <name evidence="3" type="ORF">HPC62_05615</name>
</gene>
<dbReference type="AlphaFoldDB" id="A0A6M8BBJ2"/>
<reference evidence="3 4" key="1">
    <citation type="submission" date="2020-05" db="EMBL/GenBank/DDBJ databases">
        <title>Complete genome sequence of of a novel Thermoleptolyngbya strain isolated from hot springs of Ganzi, Sichuan China.</title>
        <authorList>
            <person name="Tang J."/>
            <person name="Daroch M."/>
            <person name="Li L."/>
            <person name="Waleron K."/>
            <person name="Waleron M."/>
            <person name="Waleron M."/>
        </authorList>
    </citation>
    <scope>NUCLEOTIDE SEQUENCE [LARGE SCALE GENOMIC DNA]</scope>
    <source>
        <strain evidence="3 4">PKUAC-SCTA183</strain>
    </source>
</reference>
<dbReference type="PANTHER" id="PTHR36933">
    <property type="entry name" value="SLL0788 PROTEIN"/>
    <property type="match status" value="1"/>
</dbReference>
<name>A0A6M8BBJ2_9CYAN</name>
<dbReference type="PANTHER" id="PTHR36933:SF1">
    <property type="entry name" value="SLL0788 PROTEIN"/>
    <property type="match status" value="1"/>
</dbReference>